<evidence type="ECO:0000313" key="2">
    <source>
        <dbReference type="EMBL" id="VEU59292.1"/>
    </source>
</evidence>
<dbReference type="InterPro" id="IPR035472">
    <property type="entry name" value="RpiR-like_SIS"/>
</dbReference>
<dbReference type="GO" id="GO:1901135">
    <property type="term" value="P:carbohydrate derivative metabolic process"/>
    <property type="evidence" value="ECO:0007669"/>
    <property type="project" value="InterPro"/>
</dbReference>
<organism evidence="2 3">
    <name type="scientific">Mesomycoplasma neurolyticum</name>
    <dbReference type="NCBI Taxonomy" id="2120"/>
    <lineage>
        <taxon>Bacteria</taxon>
        <taxon>Bacillati</taxon>
        <taxon>Mycoplasmatota</taxon>
        <taxon>Mycoplasmoidales</taxon>
        <taxon>Metamycoplasmataceae</taxon>
        <taxon>Mesomycoplasma</taxon>
    </lineage>
</organism>
<dbReference type="InterPro" id="IPR036388">
    <property type="entry name" value="WH-like_DNA-bd_sf"/>
</dbReference>
<dbReference type="EMBL" id="LR214951">
    <property type="protein sequence ID" value="VEU59292.1"/>
    <property type="molecule type" value="Genomic_DNA"/>
</dbReference>
<evidence type="ECO:0000259" key="1">
    <source>
        <dbReference type="PROSITE" id="PS51071"/>
    </source>
</evidence>
<dbReference type="InterPro" id="IPR046348">
    <property type="entry name" value="SIS_dom_sf"/>
</dbReference>
<sequence>MNKIVKILDEKSINLSTNEKIINDFINDHTDKFISMPIQELSRFLYVSIGSITRYVKKNGFQTFKELKNSVIKEQQIQKKYSQQKNTIFAENINLYYKHSIDKTLDNLNKNDINMAFHLLRKSQKICCYGISSSSYVAREMVHNLLVIGKDAALANTIHDVILYVENYKKNNCVVLIFSKSMSSKENKFILDLLEKYGIQVILITKNINYKSTKNKIVIHFQTLEQDNRIIALSSKISELFISDILLRKLYLYNDNVIDRTLYSDFKKKWN</sequence>
<name>A0A449A4Z5_9BACT</name>
<dbReference type="PROSITE" id="PS51071">
    <property type="entry name" value="HTH_RPIR"/>
    <property type="match status" value="1"/>
</dbReference>
<dbReference type="SUPFAM" id="SSF53697">
    <property type="entry name" value="SIS domain"/>
    <property type="match status" value="1"/>
</dbReference>
<dbReference type="InterPro" id="IPR000281">
    <property type="entry name" value="HTH_RpiR"/>
</dbReference>
<dbReference type="Pfam" id="PF01418">
    <property type="entry name" value="HTH_6"/>
    <property type="match status" value="1"/>
</dbReference>
<dbReference type="Gene3D" id="1.10.10.10">
    <property type="entry name" value="Winged helix-like DNA-binding domain superfamily/Winged helix DNA-binding domain"/>
    <property type="match status" value="1"/>
</dbReference>
<dbReference type="PANTHER" id="PTHR30514">
    <property type="entry name" value="GLUCOKINASE"/>
    <property type="match status" value="1"/>
</dbReference>
<dbReference type="Proteomes" id="UP000289440">
    <property type="component" value="Chromosome"/>
</dbReference>
<accession>A0A449A4Z5</accession>
<gene>
    <name evidence="2" type="primary">gntR_1</name>
    <name evidence="2" type="ORF">NCTC10166_00259</name>
</gene>
<dbReference type="InterPro" id="IPR047640">
    <property type="entry name" value="RpiR-like"/>
</dbReference>
<reference evidence="2 3" key="1">
    <citation type="submission" date="2019-01" db="EMBL/GenBank/DDBJ databases">
        <authorList>
            <consortium name="Pathogen Informatics"/>
        </authorList>
    </citation>
    <scope>NUCLEOTIDE SEQUENCE [LARGE SCALE GENOMIC DNA]</scope>
    <source>
        <strain evidence="2 3">NCTC10166</strain>
    </source>
</reference>
<evidence type="ECO:0000313" key="3">
    <source>
        <dbReference type="Proteomes" id="UP000289440"/>
    </source>
</evidence>
<dbReference type="InterPro" id="IPR009057">
    <property type="entry name" value="Homeodomain-like_sf"/>
</dbReference>
<protein>
    <submittedName>
        <fullName evidence="2">GntR family transcriptional regulator</fullName>
    </submittedName>
</protein>
<proteinExistence type="predicted"/>
<dbReference type="GO" id="GO:0097367">
    <property type="term" value="F:carbohydrate derivative binding"/>
    <property type="evidence" value="ECO:0007669"/>
    <property type="project" value="InterPro"/>
</dbReference>
<feature type="domain" description="HTH rpiR-type" evidence="1">
    <location>
        <begin position="2"/>
        <end position="78"/>
    </location>
</feature>
<dbReference type="Gene3D" id="3.40.50.10490">
    <property type="entry name" value="Glucose-6-phosphate isomerase like protein, domain 1"/>
    <property type="match status" value="1"/>
</dbReference>
<dbReference type="OrthoDB" id="392045at2"/>
<dbReference type="AlphaFoldDB" id="A0A449A4Z5"/>
<dbReference type="CDD" id="cd05013">
    <property type="entry name" value="SIS_RpiR"/>
    <property type="match status" value="1"/>
</dbReference>
<dbReference type="RefSeq" id="WP_129719694.1">
    <property type="nucleotide sequence ID" value="NZ_LR214951.1"/>
</dbReference>
<dbReference type="PANTHER" id="PTHR30514:SF10">
    <property type="entry name" value="MURR_RPIR FAMILY TRANSCRIPTIONAL REGULATOR"/>
    <property type="match status" value="1"/>
</dbReference>
<dbReference type="GO" id="GO:0003700">
    <property type="term" value="F:DNA-binding transcription factor activity"/>
    <property type="evidence" value="ECO:0007669"/>
    <property type="project" value="InterPro"/>
</dbReference>
<keyword evidence="3" id="KW-1185">Reference proteome</keyword>
<dbReference type="KEGG" id="mnu:NCTC10166_00259"/>
<dbReference type="SUPFAM" id="SSF46689">
    <property type="entry name" value="Homeodomain-like"/>
    <property type="match status" value="1"/>
</dbReference>
<dbReference type="GO" id="GO:0003677">
    <property type="term" value="F:DNA binding"/>
    <property type="evidence" value="ECO:0007669"/>
    <property type="project" value="InterPro"/>
</dbReference>